<dbReference type="EMBL" id="JANJQO010000049">
    <property type="protein sequence ID" value="KAJ2982975.1"/>
    <property type="molecule type" value="Genomic_DNA"/>
</dbReference>
<reference evidence="1" key="1">
    <citation type="submission" date="2022-08" db="EMBL/GenBank/DDBJ databases">
        <title>Genome Sequence of Lecanicillium fungicola.</title>
        <authorList>
            <person name="Buettner E."/>
        </authorList>
    </citation>
    <scope>NUCLEOTIDE SEQUENCE</scope>
    <source>
        <strain evidence="1">Babe33</strain>
    </source>
</reference>
<dbReference type="Proteomes" id="UP001143910">
    <property type="component" value="Unassembled WGS sequence"/>
</dbReference>
<gene>
    <name evidence="1" type="ORF">NQ176_g1032</name>
</gene>
<name>A0ACC1NVK9_9HYPO</name>
<proteinExistence type="predicted"/>
<sequence length="214" mass="22878">MVAISGRALASATLLAATACAKTLTLNFDDIQVSNDKGCGVGQLPYSGGDYHGTFPEDNACCPMAVYNTTATAACQANTNDAAHVFDQKRATSGSNVAFSKFGSFYFQISPDSAKFINDVSFDISVVFTAQELANADNVVNIDAQIADFAILDNTTRFTFHTAKDGYGPYHIHVPNTADYVFFEADVSIGVIGKPSFRFPTAFMDSLQLESNVS</sequence>
<protein>
    <submittedName>
        <fullName evidence="1">Uncharacterized protein</fullName>
    </submittedName>
</protein>
<evidence type="ECO:0000313" key="1">
    <source>
        <dbReference type="EMBL" id="KAJ2982975.1"/>
    </source>
</evidence>
<organism evidence="1 2">
    <name type="scientific">Zarea fungicola</name>
    <dbReference type="NCBI Taxonomy" id="93591"/>
    <lineage>
        <taxon>Eukaryota</taxon>
        <taxon>Fungi</taxon>
        <taxon>Dikarya</taxon>
        <taxon>Ascomycota</taxon>
        <taxon>Pezizomycotina</taxon>
        <taxon>Sordariomycetes</taxon>
        <taxon>Hypocreomycetidae</taxon>
        <taxon>Hypocreales</taxon>
        <taxon>Cordycipitaceae</taxon>
        <taxon>Zarea</taxon>
    </lineage>
</organism>
<evidence type="ECO:0000313" key="2">
    <source>
        <dbReference type="Proteomes" id="UP001143910"/>
    </source>
</evidence>
<comment type="caution">
    <text evidence="1">The sequence shown here is derived from an EMBL/GenBank/DDBJ whole genome shotgun (WGS) entry which is preliminary data.</text>
</comment>
<accession>A0ACC1NVK9</accession>
<keyword evidence="2" id="KW-1185">Reference proteome</keyword>